<evidence type="ECO:0000256" key="1">
    <source>
        <dbReference type="ARBA" id="ARBA00004123"/>
    </source>
</evidence>
<keyword evidence="10 11" id="KW-0539">Nucleus</keyword>
<comment type="similarity">
    <text evidence="2 11">Belongs to the TFB4 family.</text>
</comment>
<comment type="subcellular location">
    <subcellularLocation>
        <location evidence="1 11">Nucleus</location>
    </subcellularLocation>
</comment>
<dbReference type="GO" id="GO:0006355">
    <property type="term" value="P:regulation of DNA-templated transcription"/>
    <property type="evidence" value="ECO:0007669"/>
    <property type="project" value="InterPro"/>
</dbReference>
<evidence type="ECO:0000313" key="13">
    <source>
        <dbReference type="Proteomes" id="UP001061958"/>
    </source>
</evidence>
<evidence type="ECO:0000256" key="3">
    <source>
        <dbReference type="ARBA" id="ARBA00022723"/>
    </source>
</evidence>
<keyword evidence="7 11" id="KW-0805">Transcription regulation</keyword>
<evidence type="ECO:0000256" key="8">
    <source>
        <dbReference type="ARBA" id="ARBA00023163"/>
    </source>
</evidence>
<dbReference type="GO" id="GO:0006289">
    <property type="term" value="P:nucleotide-excision repair"/>
    <property type="evidence" value="ECO:0007669"/>
    <property type="project" value="UniProtKB-UniRule"/>
</dbReference>
<keyword evidence="13" id="KW-1185">Reference proteome</keyword>
<evidence type="ECO:0000256" key="7">
    <source>
        <dbReference type="ARBA" id="ARBA00023015"/>
    </source>
</evidence>
<dbReference type="InterPro" id="IPR004600">
    <property type="entry name" value="TFIIH_Tfb4/GTF2H3"/>
</dbReference>
<dbReference type="Gene3D" id="3.40.50.410">
    <property type="entry name" value="von Willebrand factor, type A domain"/>
    <property type="match status" value="1"/>
</dbReference>
<comment type="caution">
    <text evidence="12">The sequence shown here is derived from an EMBL/GenBank/DDBJ whole genome shotgun (WGS) entry which is preliminary data.</text>
</comment>
<evidence type="ECO:0000256" key="4">
    <source>
        <dbReference type="ARBA" id="ARBA00022763"/>
    </source>
</evidence>
<keyword evidence="6 11" id="KW-0862">Zinc</keyword>
<proteinExistence type="inferred from homology"/>
<evidence type="ECO:0000256" key="5">
    <source>
        <dbReference type="ARBA" id="ARBA00022771"/>
    </source>
</evidence>
<dbReference type="Pfam" id="PF03850">
    <property type="entry name" value="Tfb4"/>
    <property type="match status" value="1"/>
</dbReference>
<reference evidence="12" key="1">
    <citation type="journal article" date="2022" name="Proc. Natl. Acad. Sci. U.S.A.">
        <title>Life cycle and functional genomics of the unicellular red alga Galdieria for elucidating algal and plant evolution and industrial use.</title>
        <authorList>
            <person name="Hirooka S."/>
            <person name="Itabashi T."/>
            <person name="Ichinose T.M."/>
            <person name="Onuma R."/>
            <person name="Fujiwara T."/>
            <person name="Yamashita S."/>
            <person name="Jong L.W."/>
            <person name="Tomita R."/>
            <person name="Iwane A.H."/>
            <person name="Miyagishima S.Y."/>
        </authorList>
    </citation>
    <scope>NUCLEOTIDE SEQUENCE</scope>
    <source>
        <strain evidence="12">NBRC 102759</strain>
    </source>
</reference>
<dbReference type="EMBL" id="BQMJ01000022">
    <property type="protein sequence ID" value="GJQ11270.1"/>
    <property type="molecule type" value="Genomic_DNA"/>
</dbReference>
<protein>
    <submittedName>
        <fullName evidence="12">Uncharacterized protein</fullName>
    </submittedName>
</protein>
<dbReference type="GO" id="GO:0000439">
    <property type="term" value="C:transcription factor TFIIH core complex"/>
    <property type="evidence" value="ECO:0007669"/>
    <property type="project" value="UniProtKB-UniRule"/>
</dbReference>
<keyword evidence="3 11" id="KW-0479">Metal-binding</keyword>
<dbReference type="OrthoDB" id="3119at2759"/>
<dbReference type="GO" id="GO:0005675">
    <property type="term" value="C:transcription factor TFIIH holo complex"/>
    <property type="evidence" value="ECO:0007669"/>
    <property type="project" value="UniProtKB-UniRule"/>
</dbReference>
<accession>A0A9C7PVI5</accession>
<reference evidence="12" key="2">
    <citation type="submission" date="2022-01" db="EMBL/GenBank/DDBJ databases">
        <authorList>
            <person name="Hirooka S."/>
            <person name="Miyagishima S.Y."/>
        </authorList>
    </citation>
    <scope>NUCLEOTIDE SEQUENCE</scope>
    <source>
        <strain evidence="12">NBRC 102759</strain>
    </source>
</reference>
<keyword evidence="8 11" id="KW-0804">Transcription</keyword>
<keyword evidence="5 11" id="KW-0863">Zinc-finger</keyword>
<name>A0A9C7PVI5_9RHOD</name>
<evidence type="ECO:0000256" key="2">
    <source>
        <dbReference type="ARBA" id="ARBA00005273"/>
    </source>
</evidence>
<evidence type="ECO:0000256" key="10">
    <source>
        <dbReference type="ARBA" id="ARBA00023242"/>
    </source>
</evidence>
<dbReference type="PANTHER" id="PTHR12831">
    <property type="entry name" value="TRANSCRIPTION INITIATION FACTOR IIH TFIIH , POLYPEPTIDE 3-RELATED"/>
    <property type="match status" value="1"/>
</dbReference>
<gene>
    <name evidence="12" type="ORF">GpartN1_g3061.t1</name>
</gene>
<organism evidence="12 13">
    <name type="scientific">Galdieria partita</name>
    <dbReference type="NCBI Taxonomy" id="83374"/>
    <lineage>
        <taxon>Eukaryota</taxon>
        <taxon>Rhodophyta</taxon>
        <taxon>Bangiophyceae</taxon>
        <taxon>Galdieriales</taxon>
        <taxon>Galdieriaceae</taxon>
        <taxon>Galdieria</taxon>
    </lineage>
</organism>
<dbReference type="PANTHER" id="PTHR12831:SF0">
    <property type="entry name" value="GENERAL TRANSCRIPTION FACTOR IIH SUBUNIT 3"/>
    <property type="match status" value="1"/>
</dbReference>
<dbReference type="InterPro" id="IPR036465">
    <property type="entry name" value="vWFA_dom_sf"/>
</dbReference>
<keyword evidence="4 11" id="KW-0227">DNA damage</keyword>
<evidence type="ECO:0000256" key="6">
    <source>
        <dbReference type="ARBA" id="ARBA00022833"/>
    </source>
</evidence>
<sequence length="316" mass="35512">MKANLNGIPKESQENTSTQDKPILLCLLLDLSTSVFDRLYKFVPDKCADSEDWIEANALQTFLLQLITFLHVFLVSNFANRIVVLVYNEYSVQVVYEDKSLKTLIDQPSSATFLLTEERQERLTLLDSEILKNVADFIDSQSLNSLEEMGALLSASFSFALCYLHRRMLSETYEARILCLHGSSDVPKQYIGVMNSIFCAQHGGILIDVLNLHDEDSSLLQQAAHLTGGIYFKPKQSDSMPLFNYLCNLYFPSREARKYLKLPAMDSVDCSALCFESGKKIRMGYICSVCLATFGTKRRSCNICGAEFTENDVGGS</sequence>
<keyword evidence="9 11" id="KW-0234">DNA repair</keyword>
<evidence type="ECO:0000256" key="9">
    <source>
        <dbReference type="ARBA" id="ARBA00023204"/>
    </source>
</evidence>
<evidence type="ECO:0000256" key="11">
    <source>
        <dbReference type="RuleBase" id="RU368090"/>
    </source>
</evidence>
<dbReference type="Proteomes" id="UP001061958">
    <property type="component" value="Unassembled WGS sequence"/>
</dbReference>
<dbReference type="GO" id="GO:0008270">
    <property type="term" value="F:zinc ion binding"/>
    <property type="evidence" value="ECO:0007669"/>
    <property type="project" value="UniProtKB-KW"/>
</dbReference>
<evidence type="ECO:0000313" key="12">
    <source>
        <dbReference type="EMBL" id="GJQ11270.1"/>
    </source>
</evidence>
<dbReference type="AlphaFoldDB" id="A0A9C7PVI5"/>